<organism evidence="1 2">
    <name type="scientific">Sporanaerobium hydrogeniformans</name>
    <dbReference type="NCBI Taxonomy" id="3072179"/>
    <lineage>
        <taxon>Bacteria</taxon>
        <taxon>Bacillati</taxon>
        <taxon>Bacillota</taxon>
        <taxon>Clostridia</taxon>
        <taxon>Lachnospirales</taxon>
        <taxon>Lachnospiraceae</taxon>
        <taxon>Sporanaerobium</taxon>
    </lineage>
</organism>
<proteinExistence type="predicted"/>
<sequence>MIRGLYTAATGLNVQTKKMDVISNDLANVNTTGYKKDTTVIASFPQILASRLDDTQNQVPHNGPIGRMSLGARVDEVYTQFSQGSVIKTDEVVDVAIQGSGFFVIQTPGGTSYTRDGNFSINQLGNIVTKEGYSVMGQDGPISLGEDFLTTGGEVIIKEDGTIYKGTEYIDQLDLADFEDTRTLTKIDDNLFAATAPRTEFRGSIIQGYLEASTVNPVTAMVDMITVSRAYEANQKVVQTHDSLLGRAVNDIGKM</sequence>
<keyword evidence="1" id="KW-0969">Cilium</keyword>
<keyword evidence="1" id="KW-0966">Cell projection</keyword>
<reference evidence="1" key="1">
    <citation type="submission" date="2017-10" db="EMBL/GenBank/DDBJ databases">
        <title>Genome sequence of cellulolytic Lachnospiraceae bacterium XHS1971 isolated from hotspring sediment.</title>
        <authorList>
            <person name="Vasudevan G."/>
            <person name="Joshi A.J."/>
            <person name="Hivarkar S."/>
            <person name="Lanjekar V.B."/>
            <person name="Dhakephalkar P.K."/>
            <person name="Dagar S."/>
        </authorList>
    </citation>
    <scope>NUCLEOTIDE SEQUENCE</scope>
    <source>
        <strain evidence="1">XHS1971</strain>
    </source>
</reference>
<keyword evidence="2" id="KW-1185">Reference proteome</keyword>
<dbReference type="Proteomes" id="UP000224460">
    <property type="component" value="Unassembled WGS sequence"/>
</dbReference>
<protein>
    <submittedName>
        <fullName evidence="1">Flagellar basal-body rod protein FlgF</fullName>
    </submittedName>
</protein>
<comment type="caution">
    <text evidence="1">The sequence shown here is derived from an EMBL/GenBank/DDBJ whole genome shotgun (WGS) entry which is preliminary data.</text>
</comment>
<gene>
    <name evidence="1" type="primary">flgF</name>
    <name evidence="1" type="ORF">CS063_13480</name>
</gene>
<evidence type="ECO:0000313" key="1">
    <source>
        <dbReference type="EMBL" id="PHV69845.1"/>
    </source>
</evidence>
<name>A0AC61DAA7_9FIRM</name>
<accession>A0AC61DAA7</accession>
<evidence type="ECO:0000313" key="2">
    <source>
        <dbReference type="Proteomes" id="UP000224460"/>
    </source>
</evidence>
<keyword evidence="1" id="KW-0282">Flagellum</keyword>
<dbReference type="EMBL" id="PEDL01000017">
    <property type="protein sequence ID" value="PHV69845.1"/>
    <property type="molecule type" value="Genomic_DNA"/>
</dbReference>